<dbReference type="AlphaFoldDB" id="A0A412X6G8"/>
<accession>A0A412X6G8</accession>
<reference evidence="1 2" key="1">
    <citation type="submission" date="2018-08" db="EMBL/GenBank/DDBJ databases">
        <title>A genome reference for cultivated species of the human gut microbiota.</title>
        <authorList>
            <person name="Zou Y."/>
            <person name="Xue W."/>
            <person name="Luo G."/>
        </authorList>
    </citation>
    <scope>NUCLEOTIDE SEQUENCE [LARGE SCALE GENOMIC DNA]</scope>
    <source>
        <strain evidence="1 2">AF14-42</strain>
    </source>
</reference>
<sequence length="66" mass="7689">MNKVRKSFRELLNKLSPAQLEEVAAIAYEIKKERESSSKVVRFMDKSSQRCYDQGYKLGLMLGNKF</sequence>
<dbReference type="Proteomes" id="UP000285343">
    <property type="component" value="Unassembled WGS sequence"/>
</dbReference>
<protein>
    <submittedName>
        <fullName evidence="1">Uncharacterized protein</fullName>
    </submittedName>
</protein>
<evidence type="ECO:0000313" key="2">
    <source>
        <dbReference type="Proteomes" id="UP000285343"/>
    </source>
</evidence>
<organism evidence="1 2">
    <name type="scientific">Bacteroides uniformis</name>
    <dbReference type="NCBI Taxonomy" id="820"/>
    <lineage>
        <taxon>Bacteria</taxon>
        <taxon>Pseudomonadati</taxon>
        <taxon>Bacteroidota</taxon>
        <taxon>Bacteroidia</taxon>
        <taxon>Bacteroidales</taxon>
        <taxon>Bacteroidaceae</taxon>
        <taxon>Bacteroides</taxon>
    </lineage>
</organism>
<dbReference type="EMBL" id="QRZC01000040">
    <property type="protein sequence ID" value="RGV36499.1"/>
    <property type="molecule type" value="Genomic_DNA"/>
</dbReference>
<evidence type="ECO:0000313" key="1">
    <source>
        <dbReference type="EMBL" id="RGV36499.1"/>
    </source>
</evidence>
<comment type="caution">
    <text evidence="1">The sequence shown here is derived from an EMBL/GenBank/DDBJ whole genome shotgun (WGS) entry which is preliminary data.</text>
</comment>
<name>A0A412X6G8_BACUN</name>
<gene>
    <name evidence="1" type="ORF">DWW14_20935</name>
</gene>
<proteinExistence type="predicted"/>